<comment type="caution">
    <text evidence="1">The sequence shown here is derived from an EMBL/GenBank/DDBJ whole genome shotgun (WGS) entry which is preliminary data.</text>
</comment>
<keyword evidence="2" id="KW-1185">Reference proteome</keyword>
<organism evidence="1 2">
    <name type="scientific">Lichenifustis flavocetrariae</name>
    <dbReference type="NCBI Taxonomy" id="2949735"/>
    <lineage>
        <taxon>Bacteria</taxon>
        <taxon>Pseudomonadati</taxon>
        <taxon>Pseudomonadota</taxon>
        <taxon>Alphaproteobacteria</taxon>
        <taxon>Hyphomicrobiales</taxon>
        <taxon>Lichenihabitantaceae</taxon>
        <taxon>Lichenifustis</taxon>
    </lineage>
</organism>
<dbReference type="Proteomes" id="UP001165667">
    <property type="component" value="Unassembled WGS sequence"/>
</dbReference>
<protein>
    <submittedName>
        <fullName evidence="1">RecX family transcriptional regulator</fullName>
    </submittedName>
</protein>
<name>A0AA42CN71_9HYPH</name>
<evidence type="ECO:0000313" key="2">
    <source>
        <dbReference type="Proteomes" id="UP001165667"/>
    </source>
</evidence>
<accession>A0AA42CN71</accession>
<gene>
    <name evidence="1" type="ORF">M8523_13845</name>
</gene>
<dbReference type="EMBL" id="JAMOIM010000008">
    <property type="protein sequence ID" value="MCW6509107.1"/>
    <property type="molecule type" value="Genomic_DNA"/>
</dbReference>
<evidence type="ECO:0000313" key="1">
    <source>
        <dbReference type="EMBL" id="MCW6509107.1"/>
    </source>
</evidence>
<dbReference type="AlphaFoldDB" id="A0AA42CN71"/>
<proteinExistence type="predicted"/>
<sequence length="194" mass="22198">MASDTMMTERGILRKERIRMRENDQNGLDAAMIMRMATGYLARYSASTHRLRQVLERRVKRWHDTRKLPHMDASEVASLLDEVVRRLNQIGLLDDTAFAVARTERLVHKGLPRARVRLALAAEGIDPRQAELDAIMVDDEAAQARRFAARKRLGPFRSRSPELYRDKDIRSLIRAGFSPRHAIAVVDGEGNQQE</sequence>
<reference evidence="1" key="1">
    <citation type="submission" date="2022-05" db="EMBL/GenBank/DDBJ databases">
        <authorList>
            <person name="Pankratov T."/>
        </authorList>
    </citation>
    <scope>NUCLEOTIDE SEQUENCE</scope>
    <source>
        <strain evidence="1">BP6-180914</strain>
    </source>
</reference>